<sequence>MSKTVLLTGAFGNIGSHVLRHLLAARHRVVCLELESDRNRRTAAGFGDRIRVVWGDLLQPEVIRDSLAGVDAVVHMAAVIPPLSELKPALATAVNVDGTAGLIRAMEASPQARRLVFASSMGVAGQEQHRRQPPLTADMPATPSDHYGATKLRCEELVRASTLEWSILRIAACPPMELGTGDPSQLAIMFEATVDGRAEFVHMDDAGLAFANAVDCDAAIGKTLFIGGGERCRTNALDFYNRLLGTMGLGPLKPEKFRPGPTYFFGDWLDTQESQALLRFQRHSLDDYFTAMRERVGFKRHLMRLVAPLANRHIERHSPYGR</sequence>
<name>A0A2S5TKE1_9GAMM</name>
<feature type="domain" description="NAD-dependent epimerase/dehydratase" evidence="3">
    <location>
        <begin position="5"/>
        <end position="164"/>
    </location>
</feature>
<protein>
    <submittedName>
        <fullName evidence="4">NAD(P)-dependent oxidoreductase</fullName>
    </submittedName>
</protein>
<comment type="caution">
    <text evidence="4">The sequence shown here is derived from an EMBL/GenBank/DDBJ whole genome shotgun (WGS) entry which is preliminary data.</text>
</comment>
<dbReference type="SUPFAM" id="SSF51735">
    <property type="entry name" value="NAD(P)-binding Rossmann-fold domains"/>
    <property type="match status" value="1"/>
</dbReference>
<evidence type="ECO:0000313" key="4">
    <source>
        <dbReference type="EMBL" id="PPE75433.1"/>
    </source>
</evidence>
<evidence type="ECO:0000256" key="2">
    <source>
        <dbReference type="ARBA" id="ARBA00007637"/>
    </source>
</evidence>
<dbReference type="Pfam" id="PF01370">
    <property type="entry name" value="Epimerase"/>
    <property type="match status" value="1"/>
</dbReference>
<evidence type="ECO:0000256" key="1">
    <source>
        <dbReference type="ARBA" id="ARBA00005125"/>
    </source>
</evidence>
<evidence type="ECO:0000259" key="3">
    <source>
        <dbReference type="Pfam" id="PF01370"/>
    </source>
</evidence>
<dbReference type="RefSeq" id="WP_104228399.1">
    <property type="nucleotide sequence ID" value="NZ_PSNW01000001.1"/>
</dbReference>
<keyword evidence="5" id="KW-1185">Reference proteome</keyword>
<comment type="similarity">
    <text evidence="2">Belongs to the NAD(P)-dependent epimerase/dehydratase family.</text>
</comment>
<accession>A0A2S5TKE1</accession>
<evidence type="ECO:0000313" key="5">
    <source>
        <dbReference type="Proteomes" id="UP000238220"/>
    </source>
</evidence>
<dbReference type="AlphaFoldDB" id="A0A2S5TKE1"/>
<dbReference type="EMBL" id="PSNW01000001">
    <property type="protein sequence ID" value="PPE75433.1"/>
    <property type="molecule type" value="Genomic_DNA"/>
</dbReference>
<dbReference type="Gene3D" id="3.40.50.720">
    <property type="entry name" value="NAD(P)-binding Rossmann-like Domain"/>
    <property type="match status" value="1"/>
</dbReference>
<dbReference type="InterPro" id="IPR036291">
    <property type="entry name" value="NAD(P)-bd_dom_sf"/>
</dbReference>
<dbReference type="PANTHER" id="PTHR43000">
    <property type="entry name" value="DTDP-D-GLUCOSE 4,6-DEHYDRATASE-RELATED"/>
    <property type="match status" value="1"/>
</dbReference>
<organism evidence="4 5">
    <name type="scientific">Solimonas fluminis</name>
    <dbReference type="NCBI Taxonomy" id="2086571"/>
    <lineage>
        <taxon>Bacteria</taxon>
        <taxon>Pseudomonadati</taxon>
        <taxon>Pseudomonadota</taxon>
        <taxon>Gammaproteobacteria</taxon>
        <taxon>Nevskiales</taxon>
        <taxon>Nevskiaceae</taxon>
        <taxon>Solimonas</taxon>
    </lineage>
</organism>
<dbReference type="InterPro" id="IPR001509">
    <property type="entry name" value="Epimerase_deHydtase"/>
</dbReference>
<dbReference type="Proteomes" id="UP000238220">
    <property type="component" value="Unassembled WGS sequence"/>
</dbReference>
<proteinExistence type="inferred from homology"/>
<reference evidence="4 5" key="1">
    <citation type="submission" date="2018-02" db="EMBL/GenBank/DDBJ databases">
        <title>Genome sequencing of Solimonas sp. HR-BB.</title>
        <authorList>
            <person name="Lee Y."/>
            <person name="Jeon C.O."/>
        </authorList>
    </citation>
    <scope>NUCLEOTIDE SEQUENCE [LARGE SCALE GENOMIC DNA]</scope>
    <source>
        <strain evidence="4 5">HR-BB</strain>
    </source>
</reference>
<gene>
    <name evidence="4" type="ORF">C3942_00630</name>
</gene>
<comment type="pathway">
    <text evidence="1">Bacterial outer membrane biogenesis; LPS O-antigen biosynthesis.</text>
</comment>
<dbReference type="OrthoDB" id="9801056at2"/>